<dbReference type="EMBL" id="CR522870">
    <property type="protein sequence ID" value="CAG35227.1"/>
    <property type="molecule type" value="Genomic_DNA"/>
</dbReference>
<evidence type="ECO:0000259" key="2">
    <source>
        <dbReference type="Pfam" id="PF01910"/>
    </source>
</evidence>
<dbReference type="Gene3D" id="3.30.70.930">
    <property type="match status" value="1"/>
</dbReference>
<dbReference type="Pfam" id="PF01910">
    <property type="entry name" value="Thiamine_BP"/>
    <property type="match status" value="1"/>
</dbReference>
<organism evidence="3 4">
    <name type="scientific">Desulfotalea psychrophila (strain LSv54 / DSM 12343)</name>
    <dbReference type="NCBI Taxonomy" id="177439"/>
    <lineage>
        <taxon>Bacteria</taxon>
        <taxon>Pseudomonadati</taxon>
        <taxon>Thermodesulfobacteriota</taxon>
        <taxon>Desulfobulbia</taxon>
        <taxon>Desulfobulbales</taxon>
        <taxon>Desulfocapsaceae</taxon>
        <taxon>Desulfotalea</taxon>
    </lineage>
</organism>
<dbReference type="PANTHER" id="PTHR33777">
    <property type="entry name" value="UPF0045 PROTEIN ECM15"/>
    <property type="match status" value="1"/>
</dbReference>
<dbReference type="InterPro" id="IPR029756">
    <property type="entry name" value="MTH1187/YkoF-like"/>
</dbReference>
<feature type="domain" description="Thiamine-binding protein" evidence="2">
    <location>
        <begin position="3"/>
        <end position="92"/>
    </location>
</feature>
<proteinExistence type="inferred from homology"/>
<dbReference type="OrthoDB" id="9793516at2"/>
<dbReference type="InterPro" id="IPR002767">
    <property type="entry name" value="Thiamine_BP"/>
</dbReference>
<dbReference type="HOGENOM" id="CLU_137479_1_2_7"/>
<dbReference type="KEGG" id="dps:DP0498"/>
<accession>Q6AQZ7</accession>
<dbReference type="InterPro" id="IPR051614">
    <property type="entry name" value="UPF0045_domain"/>
</dbReference>
<name>Q6AQZ7_DESPS</name>
<sequence length="102" mass="11244">MLASFTILPFGVGEELKEHVAAVVALVADSGMDYRLGAMQTTIEGEQAEVMALIMRCHELMMERAPRVLTSITMDDRRGATGRLRGKVSDVEDVLLRGLEHE</sequence>
<gene>
    <name evidence="3" type="ordered locus">DP0498</name>
</gene>
<reference evidence="4" key="1">
    <citation type="journal article" date="2004" name="Environ. Microbiol.">
        <title>The genome of Desulfotalea psychrophila, a sulfate-reducing bacterium from permanently cold Arctic sediments.</title>
        <authorList>
            <person name="Rabus R."/>
            <person name="Ruepp A."/>
            <person name="Frickey T."/>
            <person name="Rattei T."/>
            <person name="Fartmann B."/>
            <person name="Stark M."/>
            <person name="Bauer M."/>
            <person name="Zibat A."/>
            <person name="Lombardot T."/>
            <person name="Becker I."/>
            <person name="Amann J."/>
            <person name="Gellner K."/>
            <person name="Teeling H."/>
            <person name="Leuschner W.D."/>
            <person name="Gloeckner F.-O."/>
            <person name="Lupas A.N."/>
            <person name="Amann R."/>
            <person name="Klenk H.-P."/>
        </authorList>
    </citation>
    <scope>NUCLEOTIDE SEQUENCE [LARGE SCALE GENOMIC DNA]</scope>
    <source>
        <strain evidence="4">DSM 12343 / LSv54</strain>
    </source>
</reference>
<comment type="similarity">
    <text evidence="1">Belongs to the UPF0045 family.</text>
</comment>
<evidence type="ECO:0000313" key="4">
    <source>
        <dbReference type="Proteomes" id="UP000000602"/>
    </source>
</evidence>
<dbReference type="Proteomes" id="UP000000602">
    <property type="component" value="Chromosome"/>
</dbReference>
<dbReference type="eggNOG" id="COG0011">
    <property type="taxonomic scope" value="Bacteria"/>
</dbReference>
<dbReference type="STRING" id="177439.DP0498"/>
<dbReference type="NCBIfam" id="TIGR00106">
    <property type="entry name" value="MTH1187 family thiamine-binding protein"/>
    <property type="match status" value="1"/>
</dbReference>
<evidence type="ECO:0000313" key="3">
    <source>
        <dbReference type="EMBL" id="CAG35227.1"/>
    </source>
</evidence>
<dbReference type="AlphaFoldDB" id="Q6AQZ7"/>
<keyword evidence="4" id="KW-1185">Reference proteome</keyword>
<evidence type="ECO:0000256" key="1">
    <source>
        <dbReference type="ARBA" id="ARBA00010272"/>
    </source>
</evidence>
<dbReference type="GO" id="GO:0005829">
    <property type="term" value="C:cytosol"/>
    <property type="evidence" value="ECO:0007669"/>
    <property type="project" value="TreeGrafter"/>
</dbReference>
<dbReference type="RefSeq" id="WP_011187743.1">
    <property type="nucleotide sequence ID" value="NC_006138.1"/>
</dbReference>
<dbReference type="SUPFAM" id="SSF89957">
    <property type="entry name" value="MTH1187/YkoF-like"/>
    <property type="match status" value="1"/>
</dbReference>
<dbReference type="PANTHER" id="PTHR33777:SF1">
    <property type="entry name" value="UPF0045 PROTEIN ECM15"/>
    <property type="match status" value="1"/>
</dbReference>
<protein>
    <recommendedName>
        <fullName evidence="2">Thiamine-binding protein domain-containing protein</fullName>
    </recommendedName>
</protein>